<evidence type="ECO:0000313" key="4">
    <source>
        <dbReference type="Proteomes" id="UP001182556"/>
    </source>
</evidence>
<evidence type="ECO:0000256" key="1">
    <source>
        <dbReference type="SAM" id="MobiDB-lite"/>
    </source>
</evidence>
<dbReference type="GO" id="GO:0016301">
    <property type="term" value="F:kinase activity"/>
    <property type="evidence" value="ECO:0007669"/>
    <property type="project" value="UniProtKB-KW"/>
</dbReference>
<dbReference type="InterPro" id="IPR006569">
    <property type="entry name" value="CID_dom"/>
</dbReference>
<feature type="domain" description="CID" evidence="2">
    <location>
        <begin position="4"/>
        <end position="142"/>
    </location>
</feature>
<reference evidence="3" key="1">
    <citation type="submission" date="2023-02" db="EMBL/GenBank/DDBJ databases">
        <title>Identification and recombinant expression of a fungal hydrolase from Papiliotrema laurentii that hydrolyzes apple cutin and clears colloidal polyester polyurethane.</title>
        <authorList>
            <consortium name="DOE Joint Genome Institute"/>
            <person name="Roman V.A."/>
            <person name="Bojanowski C."/>
            <person name="Crable B.R."/>
            <person name="Wagner D.N."/>
            <person name="Hung C.S."/>
            <person name="Nadeau L.J."/>
            <person name="Schratz L."/>
            <person name="Haridas S."/>
            <person name="Pangilinan J."/>
            <person name="Lipzen A."/>
            <person name="Na H."/>
            <person name="Yan M."/>
            <person name="Ng V."/>
            <person name="Grigoriev I.V."/>
            <person name="Spatafora J.W."/>
            <person name="Barlow D."/>
            <person name="Biffinger J."/>
            <person name="Kelley-Loughnane N."/>
            <person name="Varaljay V.A."/>
            <person name="Crookes-Goodson W.J."/>
        </authorList>
    </citation>
    <scope>NUCLEOTIDE SEQUENCE</scope>
    <source>
        <strain evidence="3">5307AH</strain>
    </source>
</reference>
<feature type="compositionally biased region" description="Low complexity" evidence="1">
    <location>
        <begin position="212"/>
        <end position="238"/>
    </location>
</feature>
<dbReference type="InterPro" id="IPR024637">
    <property type="entry name" value="Ctk3_C"/>
</dbReference>
<dbReference type="EMBL" id="JAODAN010000005">
    <property type="protein sequence ID" value="KAK1924021.1"/>
    <property type="molecule type" value="Genomic_DNA"/>
</dbReference>
<dbReference type="InterPro" id="IPR024638">
    <property type="entry name" value="Ctk3_N"/>
</dbReference>
<dbReference type="PANTHER" id="PTHR28291:SF1">
    <property type="entry name" value="CTD KINASE SUBUNIT GAMMA"/>
    <property type="match status" value="1"/>
</dbReference>
<organism evidence="3 4">
    <name type="scientific">Papiliotrema laurentii</name>
    <name type="common">Cryptococcus laurentii</name>
    <dbReference type="NCBI Taxonomy" id="5418"/>
    <lineage>
        <taxon>Eukaryota</taxon>
        <taxon>Fungi</taxon>
        <taxon>Dikarya</taxon>
        <taxon>Basidiomycota</taxon>
        <taxon>Agaricomycotina</taxon>
        <taxon>Tremellomycetes</taxon>
        <taxon>Tremellales</taxon>
        <taxon>Rhynchogastremaceae</taxon>
        <taxon>Papiliotrema</taxon>
    </lineage>
</organism>
<dbReference type="AlphaFoldDB" id="A0AAD9D2N8"/>
<sequence length="313" mass="34196">MSFDAFEARLQFLQLLRKLNASAQSIQKVVSYAVKYGSRCGEDLWEVVMEECAKGTLNTRINVLYFLDSLLDVSMSLGPPDAPYMAFVAKDLGEIVHRVVPDNREGVLNLRSAKQILESWRTRRVIDPAIIDQVLHSLANRSFDSEGAKKRGHAEAFSRNDILRRMEEDRERHKRLRERIWILPIPSLVPSKPPVPTSSTSSNPSPSPASPFTPASPSSRPAPTKAPTPGSSLNPAQLAPGVAAGATAQAGGKMLPPPKPAAGTKNVLGEVGLNALEMEFEQTWEGAMDLSQDDFERMRLDALAAGLTVPFIS</sequence>
<evidence type="ECO:0000259" key="2">
    <source>
        <dbReference type="PROSITE" id="PS51391"/>
    </source>
</evidence>
<dbReference type="Pfam" id="PF12243">
    <property type="entry name" value="CTK3"/>
    <property type="match status" value="1"/>
</dbReference>
<keyword evidence="3" id="KW-0418">Kinase</keyword>
<dbReference type="Proteomes" id="UP001182556">
    <property type="component" value="Unassembled WGS sequence"/>
</dbReference>
<protein>
    <submittedName>
        <fullName evidence="3">CTD kinase subunit gamma CTK3-domain-containing protein</fullName>
    </submittedName>
</protein>
<accession>A0AAD9D2N8</accession>
<proteinExistence type="predicted"/>
<dbReference type="GO" id="GO:0070692">
    <property type="term" value="C:CTDK-1 complex"/>
    <property type="evidence" value="ECO:0007669"/>
    <property type="project" value="InterPro"/>
</dbReference>
<dbReference type="InterPro" id="IPR042326">
    <property type="entry name" value="Ctk3"/>
</dbReference>
<dbReference type="Gene3D" id="1.25.40.90">
    <property type="match status" value="1"/>
</dbReference>
<dbReference type="PROSITE" id="PS51391">
    <property type="entry name" value="CID"/>
    <property type="match status" value="1"/>
</dbReference>
<keyword evidence="4" id="KW-1185">Reference proteome</keyword>
<feature type="region of interest" description="Disordered" evidence="1">
    <location>
        <begin position="191"/>
        <end position="238"/>
    </location>
</feature>
<name>A0AAD9D2N8_PAPLA</name>
<dbReference type="GO" id="GO:0032786">
    <property type="term" value="P:positive regulation of DNA-templated transcription, elongation"/>
    <property type="evidence" value="ECO:0007669"/>
    <property type="project" value="InterPro"/>
</dbReference>
<dbReference type="InterPro" id="IPR008942">
    <property type="entry name" value="ENTH_VHS"/>
</dbReference>
<dbReference type="PANTHER" id="PTHR28291">
    <property type="entry name" value="CTD KINASE SUBUNIT GAMMA"/>
    <property type="match status" value="1"/>
</dbReference>
<dbReference type="GO" id="GO:0045943">
    <property type="term" value="P:positive regulation of transcription by RNA polymerase I"/>
    <property type="evidence" value="ECO:0007669"/>
    <property type="project" value="TreeGrafter"/>
</dbReference>
<dbReference type="Pfam" id="PF12350">
    <property type="entry name" value="CTK3_C"/>
    <property type="match status" value="1"/>
</dbReference>
<evidence type="ECO:0000313" key="3">
    <source>
        <dbReference type="EMBL" id="KAK1924021.1"/>
    </source>
</evidence>
<keyword evidence="3" id="KW-0808">Transferase</keyword>
<comment type="caution">
    <text evidence="3">The sequence shown here is derived from an EMBL/GenBank/DDBJ whole genome shotgun (WGS) entry which is preliminary data.</text>
</comment>
<gene>
    <name evidence="3" type="ORF">DB88DRAFT_488858</name>
</gene>